<evidence type="ECO:0000313" key="6">
    <source>
        <dbReference type="EMBL" id="KRR11572.1"/>
    </source>
</evidence>
<evidence type="ECO:0000256" key="1">
    <source>
        <dbReference type="ARBA" id="ARBA00010466"/>
    </source>
</evidence>
<dbReference type="SUPFAM" id="SSF100950">
    <property type="entry name" value="NagB/RpiA/CoA transferase-like"/>
    <property type="match status" value="1"/>
</dbReference>
<comment type="caution">
    <text evidence="6">The sequence shown here is derived from an EMBL/GenBank/DDBJ whole genome shotgun (WGS) entry which is preliminary data.</text>
</comment>
<sequence length="317" mass="34146">MAASDNEKSRLDEAARAGWLYFIAGHTQDEIAKMLQVSRASAQRLVSLCLAERLITFRLEHPIAACMELAARLKDLFHLAYCEVVPTDPAAPLSAAGIAERAASILESTLRTEKPTIVALGTGRAVRAAVERVSPIDCPNHQIVSLVGNISADGSASFFDTVGRLADRTKARHYPMPLPFLMSSERERDQMLKIDPIAKVRAVAAKADLRLVGVGQMDRQAQVHVDGFVSREELFEMMRLGAVGELTGWAFNEEGHLIKGGTNLRLTSIPPRVPAEALTIGAAVGRAKVPAMRAALKGRLLNGLITDEATAGAILKP</sequence>
<dbReference type="PANTHER" id="PTHR34294:SF1">
    <property type="entry name" value="TRANSCRIPTIONAL REGULATOR LSRR"/>
    <property type="match status" value="1"/>
</dbReference>
<dbReference type="EMBL" id="LLXX01000038">
    <property type="protein sequence ID" value="KRR11572.1"/>
    <property type="molecule type" value="Genomic_DNA"/>
</dbReference>
<evidence type="ECO:0000313" key="7">
    <source>
        <dbReference type="Proteomes" id="UP000051913"/>
    </source>
</evidence>
<name>A0A0R3LUE6_9BRAD</name>
<dbReference type="InterPro" id="IPR051054">
    <property type="entry name" value="SorC_transcr_regulators"/>
</dbReference>
<reference evidence="6 7" key="1">
    <citation type="submission" date="2014-03" db="EMBL/GenBank/DDBJ databases">
        <title>Bradyrhizobium valentinum sp. nov., isolated from effective nodules of Lupinus mariae-josephae, a lupine endemic of basic-lime soils in Eastern Spain.</title>
        <authorList>
            <person name="Duran D."/>
            <person name="Rey L."/>
            <person name="Navarro A."/>
            <person name="Busquets A."/>
            <person name="Imperial J."/>
            <person name="Ruiz-Argueso T."/>
        </authorList>
    </citation>
    <scope>NUCLEOTIDE SEQUENCE [LARGE SCALE GENOMIC DNA]</scope>
    <source>
        <strain evidence="6 7">LmjM3</strain>
    </source>
</reference>
<protein>
    <submittedName>
        <fullName evidence="6">DNA-binding transcriptional regulator</fullName>
    </submittedName>
</protein>
<dbReference type="PANTHER" id="PTHR34294">
    <property type="entry name" value="TRANSCRIPTIONAL REGULATOR-RELATED"/>
    <property type="match status" value="1"/>
</dbReference>
<organism evidence="6 7">
    <name type="scientific">Bradyrhizobium valentinum</name>
    <dbReference type="NCBI Taxonomy" id="1518501"/>
    <lineage>
        <taxon>Bacteria</taxon>
        <taxon>Pseudomonadati</taxon>
        <taxon>Pseudomonadota</taxon>
        <taxon>Alphaproteobacteria</taxon>
        <taxon>Hyphomicrobiales</taxon>
        <taxon>Nitrobacteraceae</taxon>
        <taxon>Bradyrhizobium</taxon>
    </lineage>
</organism>
<dbReference type="InterPro" id="IPR036388">
    <property type="entry name" value="WH-like_DNA-bd_sf"/>
</dbReference>
<evidence type="ECO:0000256" key="4">
    <source>
        <dbReference type="ARBA" id="ARBA00023163"/>
    </source>
</evidence>
<comment type="similarity">
    <text evidence="1">Belongs to the SorC transcriptional regulatory family.</text>
</comment>
<dbReference type="InterPro" id="IPR037171">
    <property type="entry name" value="NagB/RpiA_transferase-like"/>
</dbReference>
<dbReference type="GO" id="GO:0030246">
    <property type="term" value="F:carbohydrate binding"/>
    <property type="evidence" value="ECO:0007669"/>
    <property type="project" value="InterPro"/>
</dbReference>
<gene>
    <name evidence="6" type="ORF">CP49_18255</name>
</gene>
<dbReference type="RefSeq" id="WP_057849602.1">
    <property type="nucleotide sequence ID" value="NZ_LLXX01000038.1"/>
</dbReference>
<dbReference type="GO" id="GO:0003677">
    <property type="term" value="F:DNA binding"/>
    <property type="evidence" value="ECO:0007669"/>
    <property type="project" value="UniProtKB-KW"/>
</dbReference>
<proteinExistence type="inferred from homology"/>
<keyword evidence="4" id="KW-0804">Transcription</keyword>
<accession>A0A0R3LUE6</accession>
<dbReference type="Gene3D" id="1.10.10.10">
    <property type="entry name" value="Winged helix-like DNA-binding domain superfamily/Winged helix DNA-binding domain"/>
    <property type="match status" value="1"/>
</dbReference>
<dbReference type="AlphaFoldDB" id="A0A0R3LUE6"/>
<evidence type="ECO:0000256" key="2">
    <source>
        <dbReference type="ARBA" id="ARBA00023015"/>
    </source>
</evidence>
<keyword evidence="3 6" id="KW-0238">DNA-binding</keyword>
<evidence type="ECO:0000259" key="5">
    <source>
        <dbReference type="Pfam" id="PF04198"/>
    </source>
</evidence>
<dbReference type="Proteomes" id="UP000051913">
    <property type="component" value="Unassembled WGS sequence"/>
</dbReference>
<keyword evidence="2" id="KW-0805">Transcription regulation</keyword>
<feature type="domain" description="Sugar-binding" evidence="5">
    <location>
        <begin position="62"/>
        <end position="316"/>
    </location>
</feature>
<dbReference type="Gene3D" id="3.40.50.1360">
    <property type="match status" value="1"/>
</dbReference>
<dbReference type="InterPro" id="IPR007324">
    <property type="entry name" value="Sugar-bd_dom_put"/>
</dbReference>
<evidence type="ECO:0000256" key="3">
    <source>
        <dbReference type="ARBA" id="ARBA00023125"/>
    </source>
</evidence>
<keyword evidence="7" id="KW-1185">Reference proteome</keyword>
<dbReference type="Pfam" id="PF04198">
    <property type="entry name" value="Sugar-bind"/>
    <property type="match status" value="1"/>
</dbReference>